<dbReference type="InterPro" id="IPR045851">
    <property type="entry name" value="AMP-bd_C_sf"/>
</dbReference>
<dbReference type="EC" id="6.2.1.3" evidence="5"/>
<protein>
    <recommendedName>
        <fullName evidence="6">Long-chain-fatty-acid--CoA ligase</fullName>
        <ecNumber evidence="5">6.2.1.3</ecNumber>
    </recommendedName>
    <alternativeName>
        <fullName evidence="7">Long-chain acyl-CoA synthetase</fullName>
    </alternativeName>
</protein>
<evidence type="ECO:0000256" key="2">
    <source>
        <dbReference type="ARBA" id="ARBA00005005"/>
    </source>
</evidence>
<dbReference type="GO" id="GO:0016020">
    <property type="term" value="C:membrane"/>
    <property type="evidence" value="ECO:0007669"/>
    <property type="project" value="UniProtKB-SubCell"/>
</dbReference>
<comment type="caution">
    <text evidence="10">The sequence shown here is derived from an EMBL/GenBank/DDBJ whole genome shotgun (WGS) entry which is preliminary data.</text>
</comment>
<evidence type="ECO:0000313" key="10">
    <source>
        <dbReference type="EMBL" id="TYR30540.1"/>
    </source>
</evidence>
<comment type="subcellular location">
    <subcellularLocation>
        <location evidence="1">Membrane</location>
        <topology evidence="1">Peripheral membrane protein</topology>
    </subcellularLocation>
</comment>
<dbReference type="Gene3D" id="3.40.50.12780">
    <property type="entry name" value="N-terminal domain of ligase-like"/>
    <property type="match status" value="1"/>
</dbReference>
<dbReference type="Pfam" id="PF13193">
    <property type="entry name" value="AMP-binding_C"/>
    <property type="match status" value="1"/>
</dbReference>
<dbReference type="InterPro" id="IPR025110">
    <property type="entry name" value="AMP-bd_C"/>
</dbReference>
<feature type="domain" description="AMP-binding enzyme C-terminal" evidence="9">
    <location>
        <begin position="468"/>
        <end position="543"/>
    </location>
</feature>
<reference evidence="10 11" key="2">
    <citation type="submission" date="2019-09" db="EMBL/GenBank/DDBJ databases">
        <title>Mesorhizobium sp. MaA-C15 isolated from Microcystis aeruginosa.</title>
        <authorList>
            <person name="Jeong S.E."/>
            <person name="Jin H.M."/>
            <person name="Jeon C.O."/>
        </authorList>
    </citation>
    <scope>NUCLEOTIDE SEQUENCE [LARGE SCALE GENOMIC DNA]</scope>
    <source>
        <strain evidence="10 11">MaA-C15</strain>
    </source>
</reference>
<dbReference type="EMBL" id="VSZS01000066">
    <property type="protein sequence ID" value="TYR30540.1"/>
    <property type="molecule type" value="Genomic_DNA"/>
</dbReference>
<gene>
    <name evidence="10" type="ORF">FY036_17660</name>
</gene>
<dbReference type="Gene3D" id="3.30.300.30">
    <property type="match status" value="1"/>
</dbReference>
<evidence type="ECO:0000259" key="9">
    <source>
        <dbReference type="Pfam" id="PF13193"/>
    </source>
</evidence>
<dbReference type="InterPro" id="IPR020845">
    <property type="entry name" value="AMP-binding_CS"/>
</dbReference>
<dbReference type="PANTHER" id="PTHR43767">
    <property type="entry name" value="LONG-CHAIN-FATTY-ACID--COA LIGASE"/>
    <property type="match status" value="1"/>
</dbReference>
<dbReference type="Pfam" id="PF00501">
    <property type="entry name" value="AMP-binding"/>
    <property type="match status" value="1"/>
</dbReference>
<organism evidence="10 11">
    <name type="scientific">Neoaquamicrobium microcysteis</name>
    <dbReference type="NCBI Taxonomy" id="2682781"/>
    <lineage>
        <taxon>Bacteria</taxon>
        <taxon>Pseudomonadati</taxon>
        <taxon>Pseudomonadota</taxon>
        <taxon>Alphaproteobacteria</taxon>
        <taxon>Hyphomicrobiales</taxon>
        <taxon>Phyllobacteriaceae</taxon>
        <taxon>Neoaquamicrobium</taxon>
    </lineage>
</organism>
<dbReference type="RefSeq" id="WP_148916077.1">
    <property type="nucleotide sequence ID" value="NZ_VSZS01000066.1"/>
</dbReference>
<dbReference type="SUPFAM" id="SSF56801">
    <property type="entry name" value="Acetyl-CoA synthetase-like"/>
    <property type="match status" value="1"/>
</dbReference>
<evidence type="ECO:0000313" key="11">
    <source>
        <dbReference type="Proteomes" id="UP000323258"/>
    </source>
</evidence>
<comment type="pathway">
    <text evidence="2">Lipid metabolism; fatty acid beta-oxidation.</text>
</comment>
<sequence length="564" mass="61819">MTEEQQNPARKIHPWEKAYPSTCRWDVEIVTKPIPAMMDEAVARYGTKTALVYRGNHLSFGEIRQESVSLAAGLLHAGVKKGDAVAVYLPNTASYYIVFYALMRIGARLVSLSPMDAPRELSFKLSDTGAHLLITTDQAAMLANCAAIADASGLERIWVASEKRWGAGTDEVAPLPDDRRFSPIDELMASQHPAFWPMPSTDDIAVLQYTGGTTGHPKAAMLTHGNLTAAIDIAVHWKDVRAEQPGEERVLGVLPLFHSFAMLFLLLRQFREGCCVFLHPRFDVEAVISQIEEERLTIFAGVPTMWIAVSGHPGAESRDFSSLRFCISGGAPLPGEIAQRIERMVGCKLLGGWGLTEAAPVGTLIPQSAQVKPGIIGIPQPGIELEVVALDESTRVLGDNETGELRIRGPNVCRGYWNRPEENAAAFVDGYFLTGDIGYRDEDGLYYLVDRKKSLIISSGFNIYPTNIENAIYEHPDIAEVMVIGVPDDYRGQTVKAFVTMKPGTKPMTLDALRTFLSERVGRYELPTGLELRSELPRSAAGKLLRRVLEDEERGGAAAAIRGA</sequence>
<evidence type="ECO:0000256" key="5">
    <source>
        <dbReference type="ARBA" id="ARBA00026121"/>
    </source>
</evidence>
<evidence type="ECO:0000256" key="3">
    <source>
        <dbReference type="ARBA" id="ARBA00022598"/>
    </source>
</evidence>
<keyword evidence="3" id="KW-0436">Ligase</keyword>
<feature type="domain" description="AMP-dependent synthetase/ligase" evidence="8">
    <location>
        <begin position="39"/>
        <end position="417"/>
    </location>
</feature>
<dbReference type="CDD" id="cd05936">
    <property type="entry name" value="FC-FACS_FadD_like"/>
    <property type="match status" value="1"/>
</dbReference>
<dbReference type="GO" id="GO:0004467">
    <property type="term" value="F:long-chain fatty acid-CoA ligase activity"/>
    <property type="evidence" value="ECO:0007669"/>
    <property type="project" value="UniProtKB-EC"/>
</dbReference>
<dbReference type="InterPro" id="IPR042099">
    <property type="entry name" value="ANL_N_sf"/>
</dbReference>
<name>A0A5D4GVK8_9HYPH</name>
<accession>A0A5D4GVK8</accession>
<evidence type="ECO:0000259" key="8">
    <source>
        <dbReference type="Pfam" id="PF00501"/>
    </source>
</evidence>
<evidence type="ECO:0000256" key="7">
    <source>
        <dbReference type="ARBA" id="ARBA00042773"/>
    </source>
</evidence>
<evidence type="ECO:0000256" key="1">
    <source>
        <dbReference type="ARBA" id="ARBA00004170"/>
    </source>
</evidence>
<dbReference type="PANTHER" id="PTHR43767:SF8">
    <property type="entry name" value="LONG-CHAIN-FATTY-ACID--COA LIGASE"/>
    <property type="match status" value="1"/>
</dbReference>
<dbReference type="OrthoDB" id="9803968at2"/>
<evidence type="ECO:0000256" key="6">
    <source>
        <dbReference type="ARBA" id="ARBA00039545"/>
    </source>
</evidence>
<dbReference type="InterPro" id="IPR050237">
    <property type="entry name" value="ATP-dep_AMP-bd_enzyme"/>
</dbReference>
<dbReference type="InterPro" id="IPR000873">
    <property type="entry name" value="AMP-dep_synth/lig_dom"/>
</dbReference>
<keyword evidence="11" id="KW-1185">Reference proteome</keyword>
<evidence type="ECO:0000256" key="4">
    <source>
        <dbReference type="ARBA" id="ARBA00023136"/>
    </source>
</evidence>
<proteinExistence type="predicted"/>
<dbReference type="AlphaFoldDB" id="A0A5D4GVK8"/>
<dbReference type="PROSITE" id="PS00455">
    <property type="entry name" value="AMP_BINDING"/>
    <property type="match status" value="1"/>
</dbReference>
<reference evidence="10 11" key="1">
    <citation type="submission" date="2019-08" db="EMBL/GenBank/DDBJ databases">
        <authorList>
            <person name="Seo Y.L."/>
        </authorList>
    </citation>
    <scope>NUCLEOTIDE SEQUENCE [LARGE SCALE GENOMIC DNA]</scope>
    <source>
        <strain evidence="10 11">MaA-C15</strain>
    </source>
</reference>
<dbReference type="Proteomes" id="UP000323258">
    <property type="component" value="Unassembled WGS sequence"/>
</dbReference>
<keyword evidence="4" id="KW-0472">Membrane</keyword>